<keyword evidence="7" id="KW-0735">Signal-anchor</keyword>
<dbReference type="EMBL" id="KM875472">
    <property type="protein sequence ID" value="AKC03524.1"/>
    <property type="molecule type" value="Genomic_DNA"/>
</dbReference>
<keyword evidence="8 12" id="KW-1133">Transmembrane helix</keyword>
<evidence type="ECO:0000313" key="17">
    <source>
        <dbReference type="Proteomes" id="UP000104372"/>
    </source>
</evidence>
<evidence type="ECO:0000256" key="6">
    <source>
        <dbReference type="ARBA" id="ARBA00022879"/>
    </source>
</evidence>
<dbReference type="OrthoDB" id="24842at10239"/>
<evidence type="ECO:0000256" key="8">
    <source>
        <dbReference type="ARBA" id="ARBA00022989"/>
    </source>
</evidence>
<keyword evidence="3" id="KW-1162">Viral penetration into host cytoplasm</keyword>
<evidence type="ECO:0000256" key="10">
    <source>
        <dbReference type="ARBA" id="ARBA00023157"/>
    </source>
</evidence>
<dbReference type="KEGG" id="vg:2947845"/>
<evidence type="ECO:0000256" key="4">
    <source>
        <dbReference type="ARBA" id="ARBA00022692"/>
    </source>
</evidence>
<feature type="transmembrane region" description="Helical" evidence="12">
    <location>
        <begin position="55"/>
        <end position="74"/>
    </location>
</feature>
<name>Q6TV91_9POXV</name>
<dbReference type="InterPro" id="IPR007987">
    <property type="entry name" value="Poxvirus_A21"/>
</dbReference>
<dbReference type="Proteomes" id="UP000152300">
    <property type="component" value="Segment"/>
</dbReference>
<evidence type="ECO:0000313" key="16">
    <source>
        <dbReference type="EMBL" id="AKC03524.1"/>
    </source>
</evidence>
<dbReference type="Proteomes" id="UP000104372">
    <property type="component" value="Segment"/>
</dbReference>
<sequence>MDAHGAVGATATVQYVRLAHSTSALYRSTALPVTRCRESRSRMSSFNVYKSFSEVMISLFLVICYFVLIFNIIVPHIFEKLRQEEAAFDRLASAGSVYRCVDGVVVSYALGATGIVARVMTDAAGAPLPCARMPQADPDKFVRCGGGRAELRDVCADAYASVFL</sequence>
<dbReference type="GO" id="GO:0046718">
    <property type="term" value="P:symbiont entry into host cell"/>
    <property type="evidence" value="ECO:0007669"/>
    <property type="project" value="UniProtKB-KW"/>
</dbReference>
<evidence type="ECO:0008006" key="20">
    <source>
        <dbReference type="Google" id="ProtNLM"/>
    </source>
</evidence>
<evidence type="ECO:0000313" key="14">
    <source>
        <dbReference type="EMBL" id="AKC03267.1"/>
    </source>
</evidence>
<evidence type="ECO:0000256" key="7">
    <source>
        <dbReference type="ARBA" id="ARBA00022968"/>
    </source>
</evidence>
<evidence type="ECO:0000256" key="9">
    <source>
        <dbReference type="ARBA" id="ARBA00023136"/>
    </source>
</evidence>
<protein>
    <recommendedName>
        <fullName evidence="20">IMV membrane protein</fullName>
    </recommendedName>
</protein>
<proteinExistence type="predicted"/>
<keyword evidence="6" id="KW-0261">Viral envelope protein</keyword>
<comment type="subcellular location">
    <subcellularLocation>
        <location evidence="1">Virion membrane</location>
        <topology evidence="1">Single-pass type III membrane protein</topology>
    </subcellularLocation>
</comment>
<dbReference type="EMBL" id="AY386265">
    <property type="protein sequence ID" value="AAR98454.1"/>
    <property type="molecule type" value="Genomic_DNA"/>
</dbReference>
<dbReference type="Proteomes" id="UP000163391">
    <property type="component" value="Segment"/>
</dbReference>
<dbReference type="GO" id="GO:0039663">
    <property type="term" value="P:membrane fusion involved in viral entry into host cell"/>
    <property type="evidence" value="ECO:0007669"/>
    <property type="project" value="UniProtKB-KW"/>
</dbReference>
<keyword evidence="9 12" id="KW-0472">Membrane</keyword>
<dbReference type="EMBL" id="KM875471">
    <property type="protein sequence ID" value="AKC03396.1"/>
    <property type="molecule type" value="Genomic_DNA"/>
</dbReference>
<dbReference type="Pfam" id="PF05323">
    <property type="entry name" value="Pox_A21"/>
    <property type="match status" value="1"/>
</dbReference>
<keyword evidence="11" id="KW-1160">Virus entry into host cell</keyword>
<organism evidence="13 17">
    <name type="scientific">Bovine papular stomatitis virus</name>
    <dbReference type="NCBI Taxonomy" id="129727"/>
    <lineage>
        <taxon>Viruses</taxon>
        <taxon>Varidnaviria</taxon>
        <taxon>Bamfordvirae</taxon>
        <taxon>Nucleocytoviricota</taxon>
        <taxon>Pokkesviricetes</taxon>
        <taxon>Chitovirales</taxon>
        <taxon>Poxviridae</taxon>
        <taxon>Chordopoxvirinae</taxon>
        <taxon>Parapoxvirus</taxon>
        <taxon>Parapoxvirus bovinestomatitis</taxon>
    </lineage>
</organism>
<evidence type="ECO:0000256" key="3">
    <source>
        <dbReference type="ARBA" id="ARBA00022595"/>
    </source>
</evidence>
<reference evidence="18 19" key="2">
    <citation type="journal article" date="2015" name="Arch. Virol.">
        <title>Coinfection with multiple strains of bovine papular stomatitis virus.</title>
        <authorList>
            <person name="Huang T."/>
            <person name="Tulman E.R."/>
            <person name="Diel D.G."/>
            <person name="Khatiwada S."/>
            <person name="Sims W."/>
            <person name="Edwards J.F."/>
            <person name="Wen X."/>
            <person name="Kutish G.F."/>
            <person name="Rock D.L."/>
            <person name="Delhon G."/>
        </authorList>
    </citation>
    <scope>NUCLEOTIDE SEQUENCE [LARGE SCALE GENOMIC DNA]</scope>
    <source>
        <strain evidence="16">BV-TX09c1</strain>
        <strain evidence="14">BV-TX09c15</strain>
        <strain evidence="15">BV-TX09c5</strain>
    </source>
</reference>
<dbReference type="GO" id="GO:0055036">
    <property type="term" value="C:virion membrane"/>
    <property type="evidence" value="ECO:0007669"/>
    <property type="project" value="UniProtKB-SubCell"/>
</dbReference>
<evidence type="ECO:0000256" key="2">
    <source>
        <dbReference type="ARBA" id="ARBA00022506"/>
    </source>
</evidence>
<dbReference type="GO" id="GO:0019031">
    <property type="term" value="C:viral envelope"/>
    <property type="evidence" value="ECO:0007669"/>
    <property type="project" value="UniProtKB-KW"/>
</dbReference>
<evidence type="ECO:0000313" key="15">
    <source>
        <dbReference type="EMBL" id="AKC03396.1"/>
    </source>
</evidence>
<keyword evidence="5" id="KW-0946">Virion</keyword>
<keyword evidence="2" id="KW-1168">Fusion of virus membrane with host membrane</keyword>
<evidence type="ECO:0000256" key="5">
    <source>
        <dbReference type="ARBA" id="ARBA00022844"/>
    </source>
</evidence>
<reference evidence="13 17" key="1">
    <citation type="journal article" date="2004" name="J. Virol.">
        <title>Genomes of the parapoxviruses ORF virus and bovine papular stomatitis virus.</title>
        <authorList>
            <person name="Delhon G."/>
            <person name="Tulman E.R."/>
            <person name="Afonso C.L."/>
            <person name="Lu Z."/>
            <person name="de la Concha-Bermejillo A."/>
            <person name="Lehmkuhl H.D."/>
            <person name="Piccone M.E."/>
            <person name="Kutish G.F."/>
            <person name="Rock D.L."/>
        </authorList>
    </citation>
    <scope>NUCLEOTIDE SEQUENCE [LARGE SCALE GENOMIC DNA]</scope>
    <source>
        <strain evidence="13 17">BV-AR02</strain>
    </source>
</reference>
<evidence type="ECO:0000256" key="12">
    <source>
        <dbReference type="SAM" id="Phobius"/>
    </source>
</evidence>
<evidence type="ECO:0000313" key="19">
    <source>
        <dbReference type="Proteomes" id="UP000152300"/>
    </source>
</evidence>
<dbReference type="EMBL" id="KM875470">
    <property type="protein sequence ID" value="AKC03267.1"/>
    <property type="molecule type" value="Genomic_DNA"/>
</dbReference>
<evidence type="ECO:0000313" key="13">
    <source>
        <dbReference type="EMBL" id="AAR98454.1"/>
    </source>
</evidence>
<accession>Q6TV91</accession>
<dbReference type="Proteomes" id="UP000136698">
    <property type="component" value="Segment"/>
</dbReference>
<gene>
    <name evidence="14" type="ORF">BVTX09c15_098</name>
    <name evidence="16" type="ORF">BVTX09c1_098</name>
    <name evidence="15" type="ORF">BVTX09c5_098</name>
</gene>
<evidence type="ECO:0000256" key="1">
    <source>
        <dbReference type="ARBA" id="ARBA00004462"/>
    </source>
</evidence>
<keyword evidence="10" id="KW-1015">Disulfide bond</keyword>
<evidence type="ECO:0000256" key="11">
    <source>
        <dbReference type="ARBA" id="ARBA00023296"/>
    </source>
</evidence>
<dbReference type="RefSeq" id="NP_958006.1">
    <property type="nucleotide sequence ID" value="NC_005337.1"/>
</dbReference>
<keyword evidence="4 12" id="KW-0812">Transmembrane</keyword>
<evidence type="ECO:0000313" key="18">
    <source>
        <dbReference type="Proteomes" id="UP000136698"/>
    </source>
</evidence>
<keyword evidence="17" id="KW-1185">Reference proteome</keyword>